<dbReference type="GeneID" id="19975795"/>
<organism evidence="1 2">
    <name type="scientific">Cyphellophora europaea (strain CBS 101466)</name>
    <name type="common">Phialophora europaea</name>
    <dbReference type="NCBI Taxonomy" id="1220924"/>
    <lineage>
        <taxon>Eukaryota</taxon>
        <taxon>Fungi</taxon>
        <taxon>Dikarya</taxon>
        <taxon>Ascomycota</taxon>
        <taxon>Pezizomycotina</taxon>
        <taxon>Eurotiomycetes</taxon>
        <taxon>Chaetothyriomycetidae</taxon>
        <taxon>Chaetothyriales</taxon>
        <taxon>Cyphellophoraceae</taxon>
        <taxon>Cyphellophora</taxon>
    </lineage>
</organism>
<keyword evidence="2" id="KW-1185">Reference proteome</keyword>
<evidence type="ECO:0000313" key="2">
    <source>
        <dbReference type="Proteomes" id="UP000030752"/>
    </source>
</evidence>
<sequence length="255" mass="28382">MSDELLRRHGVAPTRRYGNGFGVSSAVKDRLVELILLDPRLRIQLSKDRCRQIIQDIEQNGKRWSRPIQRLGYEILLLIPDELSDRRMKLLTDGQRDWLISGWKTRFVRLNEAEREEVQQTLDVMFMPHIKPYLEIYSAGGGFSSLPSLRGGLGAVIQGTLHTETEEPVVDELSVVRAPYSMVTSEGTSSDVNTSSSEVNARSSELLDLSSSTTPLQSLLGITSADELQLEDGGLEDTNPGFFDEALAAPDYCGL</sequence>
<accession>W2RKC2</accession>
<dbReference type="InParanoid" id="W2RKC2"/>
<proteinExistence type="predicted"/>
<gene>
    <name evidence="1" type="ORF">HMPREF1541_08456</name>
</gene>
<dbReference type="EMBL" id="KB822725">
    <property type="protein sequence ID" value="ETN36179.1"/>
    <property type="molecule type" value="Genomic_DNA"/>
</dbReference>
<dbReference type="HOGENOM" id="CLU_1089982_0_0_1"/>
<evidence type="ECO:0000313" key="1">
    <source>
        <dbReference type="EMBL" id="ETN36179.1"/>
    </source>
</evidence>
<protein>
    <submittedName>
        <fullName evidence="1">Uncharacterized protein</fullName>
    </submittedName>
</protein>
<dbReference type="Proteomes" id="UP000030752">
    <property type="component" value="Unassembled WGS sequence"/>
</dbReference>
<dbReference type="VEuPathDB" id="FungiDB:HMPREF1541_08456"/>
<dbReference type="RefSeq" id="XP_008720997.1">
    <property type="nucleotide sequence ID" value="XM_008722775.1"/>
</dbReference>
<dbReference type="AlphaFoldDB" id="W2RKC2"/>
<name>W2RKC2_CYPE1</name>
<reference evidence="1 2" key="1">
    <citation type="submission" date="2013-03" db="EMBL/GenBank/DDBJ databases">
        <title>The Genome Sequence of Phialophora europaea CBS 101466.</title>
        <authorList>
            <consortium name="The Broad Institute Genomics Platform"/>
            <person name="Cuomo C."/>
            <person name="de Hoog S."/>
            <person name="Gorbushina A."/>
            <person name="Walker B."/>
            <person name="Young S.K."/>
            <person name="Zeng Q."/>
            <person name="Gargeya S."/>
            <person name="Fitzgerald M."/>
            <person name="Haas B."/>
            <person name="Abouelleil A."/>
            <person name="Allen A.W."/>
            <person name="Alvarado L."/>
            <person name="Arachchi H.M."/>
            <person name="Berlin A.M."/>
            <person name="Chapman S.B."/>
            <person name="Gainer-Dewar J."/>
            <person name="Goldberg J."/>
            <person name="Griggs A."/>
            <person name="Gujja S."/>
            <person name="Hansen M."/>
            <person name="Howarth C."/>
            <person name="Imamovic A."/>
            <person name="Ireland A."/>
            <person name="Larimer J."/>
            <person name="McCowan C."/>
            <person name="Murphy C."/>
            <person name="Pearson M."/>
            <person name="Poon T.W."/>
            <person name="Priest M."/>
            <person name="Roberts A."/>
            <person name="Saif S."/>
            <person name="Shea T."/>
            <person name="Sisk P."/>
            <person name="Sykes S."/>
            <person name="Wortman J."/>
            <person name="Nusbaum C."/>
            <person name="Birren B."/>
        </authorList>
    </citation>
    <scope>NUCLEOTIDE SEQUENCE [LARGE SCALE GENOMIC DNA]</scope>
    <source>
        <strain evidence="1 2">CBS 101466</strain>
    </source>
</reference>